<name>A0A7Y0RC11_9GAMM</name>
<accession>A0A7Y0RC11</accession>
<proteinExistence type="inferred from homology"/>
<evidence type="ECO:0000256" key="1">
    <source>
        <dbReference type="ARBA" id="ARBA00006914"/>
    </source>
</evidence>
<keyword evidence="2" id="KW-0547">Nucleotide-binding</keyword>
<gene>
    <name evidence="5" type="ORF">HIU99_07565</name>
</gene>
<evidence type="ECO:0000256" key="3">
    <source>
        <dbReference type="ARBA" id="ARBA00022840"/>
    </source>
</evidence>
<keyword evidence="6" id="KW-1185">Reference proteome</keyword>
<comment type="similarity">
    <text evidence="1">Belongs to the AAA ATPase family.</text>
</comment>
<feature type="domain" description="AAA+ ATPase" evidence="4">
    <location>
        <begin position="294"/>
        <end position="419"/>
    </location>
</feature>
<dbReference type="Pfam" id="PF00004">
    <property type="entry name" value="AAA"/>
    <property type="match status" value="2"/>
</dbReference>
<reference evidence="5 6" key="1">
    <citation type="submission" date="2020-04" db="EMBL/GenBank/DDBJ databases">
        <title>Marinobacter oceani sp. nov., isolated from marine solar saltern.</title>
        <authorList>
            <person name="Chen X.-Y."/>
        </authorList>
    </citation>
    <scope>NUCLEOTIDE SEQUENCE [LARGE SCALE GENOMIC DNA]</scope>
    <source>
        <strain evidence="5 6">W62</strain>
    </source>
</reference>
<dbReference type="InterPro" id="IPR050221">
    <property type="entry name" value="26S_Proteasome_ATPase"/>
</dbReference>
<organism evidence="5 6">
    <name type="scientific">Marinobacter orientalis</name>
    <dbReference type="NCBI Taxonomy" id="1928859"/>
    <lineage>
        <taxon>Bacteria</taxon>
        <taxon>Pseudomonadati</taxon>
        <taxon>Pseudomonadota</taxon>
        <taxon>Gammaproteobacteria</taxon>
        <taxon>Pseudomonadales</taxon>
        <taxon>Marinobacteraceae</taxon>
        <taxon>Marinobacter</taxon>
    </lineage>
</organism>
<dbReference type="CDD" id="cd19481">
    <property type="entry name" value="RecA-like_protease"/>
    <property type="match status" value="2"/>
</dbReference>
<dbReference type="EMBL" id="JABCKY010000001">
    <property type="protein sequence ID" value="NMT63456.1"/>
    <property type="molecule type" value="Genomic_DNA"/>
</dbReference>
<dbReference type="GO" id="GO:0016887">
    <property type="term" value="F:ATP hydrolysis activity"/>
    <property type="evidence" value="ECO:0007669"/>
    <property type="project" value="InterPro"/>
</dbReference>
<keyword evidence="3" id="KW-0067">ATP-binding</keyword>
<dbReference type="OrthoDB" id="9809379at2"/>
<dbReference type="Proteomes" id="UP000567186">
    <property type="component" value="Unassembled WGS sequence"/>
</dbReference>
<dbReference type="GO" id="GO:0005524">
    <property type="term" value="F:ATP binding"/>
    <property type="evidence" value="ECO:0007669"/>
    <property type="project" value="UniProtKB-KW"/>
</dbReference>
<dbReference type="InterPro" id="IPR003959">
    <property type="entry name" value="ATPase_AAA_core"/>
</dbReference>
<dbReference type="AlphaFoldDB" id="A0A7Y0RC11"/>
<dbReference type="RefSeq" id="WP_135955875.1">
    <property type="nucleotide sequence ID" value="NZ_JABCKY010000001.1"/>
</dbReference>
<dbReference type="InterPro" id="IPR003593">
    <property type="entry name" value="AAA+_ATPase"/>
</dbReference>
<evidence type="ECO:0000256" key="2">
    <source>
        <dbReference type="ARBA" id="ARBA00022741"/>
    </source>
</evidence>
<feature type="domain" description="AAA+ ATPase" evidence="4">
    <location>
        <begin position="530"/>
        <end position="659"/>
    </location>
</feature>
<comment type="caution">
    <text evidence="5">The sequence shown here is derived from an EMBL/GenBank/DDBJ whole genome shotgun (WGS) entry which is preliminary data.</text>
</comment>
<dbReference type="SUPFAM" id="SSF52540">
    <property type="entry name" value="P-loop containing nucleoside triphosphate hydrolases"/>
    <property type="match status" value="2"/>
</dbReference>
<dbReference type="PANTHER" id="PTHR23073">
    <property type="entry name" value="26S PROTEASOME REGULATORY SUBUNIT"/>
    <property type="match status" value="1"/>
</dbReference>
<dbReference type="InterPro" id="IPR027417">
    <property type="entry name" value="P-loop_NTPase"/>
</dbReference>
<protein>
    <submittedName>
        <fullName evidence="5">AAA family ATPase</fullName>
    </submittedName>
</protein>
<evidence type="ECO:0000313" key="6">
    <source>
        <dbReference type="Proteomes" id="UP000567186"/>
    </source>
</evidence>
<dbReference type="SMART" id="SM00382">
    <property type="entry name" value="AAA"/>
    <property type="match status" value="2"/>
</dbReference>
<dbReference type="Gene3D" id="3.40.50.300">
    <property type="entry name" value="P-loop containing nucleotide triphosphate hydrolases"/>
    <property type="match status" value="2"/>
</dbReference>
<sequence length="739" mass="82317">MKWTDLIDQHVEAPAEGNSNPDAKMLLQLYMCRLMTAPDANLLFCQKDAIYQANLLELEEVRGVDVPEGPITDEVLKTLNFQPRHLGSNEGYQDQSAVYPYPTLEAFKRSLKNRQVELEQQLRTAPQPPVLGFNALLETLTTRLTLTQVETKILTLAILGIQFHWVRNLLIDINTLDTQHSLRVLEYCLREPVSAILEAVDKDKPLILSGLLKAWKSGHRENVDEFLCPGAVLRKVTESLAHESGEHEDAIELILQTICPFAPPPSFPLSAFSGVGDLQLVIDYLRQVLEQGSPGANVLLYGPPGTGKTELARALACHLGSSLYEVPTVAEHQATLTGSERLDSVYVAQSFLKDRSRVVLLFDEMEDAFRDPQDLAKGWLNKLLEQNRVPTIWISNRVDHIDPAFLRRFTLVLPIKDNGSTRMSSVVDTLKPLPVSNGWSAALAGKPWMTPALASNLREVGALLPANQPQRNQQRLQSVLEDRLTLARGEPLNVAIEAQSRESSGLVFSAEWLNTKPVLRNVERMLRRGQPVRLCLYGPPGAGKTVYASELASRMGRPFKLVSGSDLQSCYIGETEKNIAGIFTEAERSGAVLLLDEADTFLFDRETAHRSWEVSMTNEFMVRMERFKGVFLATTNRMDSLDSAVMRRFQLKVRFGYLEPVQLKGLLTTCVVDADRVAKLPASALAHFTAVTPGLVQAALSQLQLLGLRPKLDRLLKALEEEQLLQLGELGKREIGFHA</sequence>
<evidence type="ECO:0000313" key="5">
    <source>
        <dbReference type="EMBL" id="NMT63456.1"/>
    </source>
</evidence>
<evidence type="ECO:0000259" key="4">
    <source>
        <dbReference type="SMART" id="SM00382"/>
    </source>
</evidence>